<evidence type="ECO:0000256" key="1">
    <source>
        <dbReference type="SAM" id="MobiDB-lite"/>
    </source>
</evidence>
<dbReference type="PROSITE" id="PS51257">
    <property type="entry name" value="PROKAR_LIPOPROTEIN"/>
    <property type="match status" value="1"/>
</dbReference>
<dbReference type="RefSeq" id="WP_158595551.1">
    <property type="nucleotide sequence ID" value="NZ_JACOIH010000002.1"/>
</dbReference>
<dbReference type="PANTHER" id="PTHR43283">
    <property type="entry name" value="BETA-LACTAMASE-RELATED"/>
    <property type="match status" value="1"/>
</dbReference>
<evidence type="ECO:0000313" key="4">
    <source>
        <dbReference type="EMBL" id="MBC3937892.1"/>
    </source>
</evidence>
<dbReference type="Proteomes" id="UP000602181">
    <property type="component" value="Unassembled WGS sequence"/>
</dbReference>
<feature type="region of interest" description="Disordered" evidence="1">
    <location>
        <begin position="30"/>
        <end position="74"/>
    </location>
</feature>
<proteinExistence type="predicted"/>
<reference evidence="4 5" key="1">
    <citation type="submission" date="2020-08" db="EMBL/GenBank/DDBJ databases">
        <authorList>
            <person name="Liu C."/>
            <person name="Sun Q."/>
        </authorList>
    </citation>
    <scope>NUCLEOTIDE SEQUENCE [LARGE SCALE GENOMIC DNA]</scope>
    <source>
        <strain evidence="4 5">22A2-44</strain>
    </source>
</reference>
<keyword evidence="5" id="KW-1185">Reference proteome</keyword>
<dbReference type="GO" id="GO:0016787">
    <property type="term" value="F:hydrolase activity"/>
    <property type="evidence" value="ECO:0007669"/>
    <property type="project" value="UniProtKB-KW"/>
</dbReference>
<protein>
    <submittedName>
        <fullName evidence="4">Serine hydrolase</fullName>
    </submittedName>
</protein>
<evidence type="ECO:0000259" key="3">
    <source>
        <dbReference type="Pfam" id="PF00144"/>
    </source>
</evidence>
<feature type="compositionally biased region" description="Low complexity" evidence="1">
    <location>
        <begin position="30"/>
        <end position="48"/>
    </location>
</feature>
<feature type="chain" id="PRO_5045405492" evidence="2">
    <location>
        <begin position="22"/>
        <end position="387"/>
    </location>
</feature>
<feature type="signal peptide" evidence="2">
    <location>
        <begin position="1"/>
        <end position="21"/>
    </location>
</feature>
<feature type="domain" description="Beta-lactamase-related" evidence="3">
    <location>
        <begin position="88"/>
        <end position="364"/>
    </location>
</feature>
<dbReference type="PANTHER" id="PTHR43283:SF7">
    <property type="entry name" value="BETA-LACTAMASE-RELATED DOMAIN-CONTAINING PROTEIN"/>
    <property type="match status" value="1"/>
</dbReference>
<organism evidence="4 5">
    <name type="scientific">Anaerotruncus massiliensis</name>
    <name type="common">ex Togo et al. 2019</name>
    <dbReference type="NCBI Taxonomy" id="1673720"/>
    <lineage>
        <taxon>Bacteria</taxon>
        <taxon>Bacillati</taxon>
        <taxon>Bacillota</taxon>
        <taxon>Clostridia</taxon>
        <taxon>Eubacteriales</taxon>
        <taxon>Oscillospiraceae</taxon>
        <taxon>Anaerotruncus</taxon>
    </lineage>
</organism>
<sequence>MNLKKRLTAAAGVFLSLCVAAGCGAGAAGAPGAAASGSPPSSAAAEPAAPEPAPVPEPEPDNSWTRDAPENHGMDPAVLTRLHEALAGSSVYAMVTAKDGVLIDEYYGEGYDETSVFPLHSCSKSFTGALVGIAIDEGLFGGVDDPLSDYLPQAAEPEDARKRQITLRHLLTHTSGLEWYEWGGGQSNWAEFQSAPDWVAYILGRRLTAEPGAAFNYSTGNTHLLSAALQQAAGKSLLEYGREKLFEPLGMDSVVWRADPQGVTDGGNGISMTARDAARFGQLYLEGGVWNGRRLIPADWLAQSTAAQNNGAGDGTGGYGYQWWVRSFGEGGYDTYYAFGAWGQYVFVVPELDLVTVIASHYPQNSYAPRPFFTDYVLAAYDGRRPE</sequence>
<accession>A0ABR7ABZ8</accession>
<gene>
    <name evidence="4" type="ORF">H8R05_03110</name>
</gene>
<dbReference type="InterPro" id="IPR001466">
    <property type="entry name" value="Beta-lactam-related"/>
</dbReference>
<dbReference type="InterPro" id="IPR050789">
    <property type="entry name" value="Diverse_Enzym_Activities"/>
</dbReference>
<evidence type="ECO:0000256" key="2">
    <source>
        <dbReference type="SAM" id="SignalP"/>
    </source>
</evidence>
<keyword evidence="2" id="KW-0732">Signal</keyword>
<dbReference type="EMBL" id="JACOIH010000002">
    <property type="protein sequence ID" value="MBC3937892.1"/>
    <property type="molecule type" value="Genomic_DNA"/>
</dbReference>
<dbReference type="Gene3D" id="3.40.710.10">
    <property type="entry name" value="DD-peptidase/beta-lactamase superfamily"/>
    <property type="match status" value="1"/>
</dbReference>
<dbReference type="SUPFAM" id="SSF56601">
    <property type="entry name" value="beta-lactamase/transpeptidase-like"/>
    <property type="match status" value="1"/>
</dbReference>
<keyword evidence="4" id="KW-0378">Hydrolase</keyword>
<dbReference type="Pfam" id="PF00144">
    <property type="entry name" value="Beta-lactamase"/>
    <property type="match status" value="1"/>
</dbReference>
<evidence type="ECO:0000313" key="5">
    <source>
        <dbReference type="Proteomes" id="UP000602181"/>
    </source>
</evidence>
<name>A0ABR7ABZ8_9FIRM</name>
<dbReference type="InterPro" id="IPR012338">
    <property type="entry name" value="Beta-lactam/transpept-like"/>
</dbReference>
<comment type="caution">
    <text evidence="4">The sequence shown here is derived from an EMBL/GenBank/DDBJ whole genome shotgun (WGS) entry which is preliminary data.</text>
</comment>